<keyword evidence="2" id="KW-1185">Reference proteome</keyword>
<sequence length="349" mass="39918">MALLKWLFGRSSTKGWTVSENGNPMLVDGSTRITVFPQDRGWKFCIADVEDRMEPYFSEAYSSEQDAREEAIAYYREEPPRHQPLSASGAESRRERWEAHIRDRTKLIKEIRRFLSENPNLGITALRKPEAKVDSHIKQLEWQVAEYYRADVSPELIQLAKRQAQTLSELAREISARIEARQKQRPPRNAPVQDSQLTDELAGKVDKVIGLFANEPVMDDEKRERLSRRSMKAATKKMLHQGLTYGEASGAPDFLNQDEASFRAFMKEADQDLSWQCDTVADAFQRYLATGEVPAPHYPMRIAVLLHRARDFAREKQFLAAWCKHFPSGNGTTYAKIVERAKKCGAVPS</sequence>
<accession>A0ABV6DCE1</accession>
<reference evidence="1 2" key="1">
    <citation type="submission" date="2024-09" db="EMBL/GenBank/DDBJ databases">
        <authorList>
            <person name="Sun Q."/>
            <person name="Mori K."/>
        </authorList>
    </citation>
    <scope>NUCLEOTIDE SEQUENCE [LARGE SCALE GENOMIC DNA]</scope>
    <source>
        <strain evidence="1 2">CCM 8543</strain>
    </source>
</reference>
<dbReference type="Proteomes" id="UP001589755">
    <property type="component" value="Unassembled WGS sequence"/>
</dbReference>
<protein>
    <submittedName>
        <fullName evidence="1">Uncharacterized protein</fullName>
    </submittedName>
</protein>
<dbReference type="EMBL" id="JBHLXD010000046">
    <property type="protein sequence ID" value="MFC0210301.1"/>
    <property type="molecule type" value="Genomic_DNA"/>
</dbReference>
<dbReference type="RefSeq" id="WP_261522639.1">
    <property type="nucleotide sequence ID" value="NZ_JAODNW010000034.1"/>
</dbReference>
<gene>
    <name evidence="1" type="ORF">ACFFJ2_18030</name>
</gene>
<organism evidence="1 2">
    <name type="scientific">Chelativorans intermedius</name>
    <dbReference type="NCBI Taxonomy" id="515947"/>
    <lineage>
        <taxon>Bacteria</taxon>
        <taxon>Pseudomonadati</taxon>
        <taxon>Pseudomonadota</taxon>
        <taxon>Alphaproteobacteria</taxon>
        <taxon>Hyphomicrobiales</taxon>
        <taxon>Phyllobacteriaceae</taxon>
        <taxon>Chelativorans</taxon>
    </lineage>
</organism>
<name>A0ABV6DCE1_9HYPH</name>
<proteinExistence type="predicted"/>
<evidence type="ECO:0000313" key="1">
    <source>
        <dbReference type="EMBL" id="MFC0210301.1"/>
    </source>
</evidence>
<evidence type="ECO:0000313" key="2">
    <source>
        <dbReference type="Proteomes" id="UP001589755"/>
    </source>
</evidence>
<comment type="caution">
    <text evidence="1">The sequence shown here is derived from an EMBL/GenBank/DDBJ whole genome shotgun (WGS) entry which is preliminary data.</text>
</comment>